<keyword evidence="5" id="KW-0378">Hydrolase</keyword>
<dbReference type="GO" id="GO:0008237">
    <property type="term" value="F:metallopeptidase activity"/>
    <property type="evidence" value="ECO:0007669"/>
    <property type="project" value="UniProtKB-KW"/>
</dbReference>
<evidence type="ECO:0000313" key="5">
    <source>
        <dbReference type="EMBL" id="REH53871.1"/>
    </source>
</evidence>
<dbReference type="GO" id="GO:0006508">
    <property type="term" value="P:proteolysis"/>
    <property type="evidence" value="ECO:0007669"/>
    <property type="project" value="UniProtKB-KW"/>
</dbReference>
<keyword evidence="3" id="KW-1133">Transmembrane helix</keyword>
<evidence type="ECO:0000256" key="2">
    <source>
        <dbReference type="ARBA" id="ARBA00022692"/>
    </source>
</evidence>
<dbReference type="PANTHER" id="PTHR30168">
    <property type="entry name" value="PUTATIVE MEMBRANE PROTEIN YPFJ"/>
    <property type="match status" value="1"/>
</dbReference>
<keyword evidence="4" id="KW-0472">Membrane</keyword>
<keyword evidence="6" id="KW-1185">Reference proteome</keyword>
<dbReference type="Proteomes" id="UP000256269">
    <property type="component" value="Unassembled WGS sequence"/>
</dbReference>
<gene>
    <name evidence="5" type="ORF">BCF44_10292</name>
</gene>
<comment type="subcellular location">
    <subcellularLocation>
        <location evidence="1">Membrane</location>
        <topology evidence="1">Single-pass membrane protein</topology>
    </subcellularLocation>
</comment>
<dbReference type="InterPro" id="IPR007343">
    <property type="entry name" value="Uncharacterised_pept_Zn_put"/>
</dbReference>
<evidence type="ECO:0000256" key="4">
    <source>
        <dbReference type="ARBA" id="ARBA00023136"/>
    </source>
</evidence>
<dbReference type="AlphaFoldDB" id="A0A3E0I5J7"/>
<dbReference type="EMBL" id="QUNO01000002">
    <property type="protein sequence ID" value="REH53871.1"/>
    <property type="molecule type" value="Genomic_DNA"/>
</dbReference>
<name>A0A3E0I5J7_9PSEU</name>
<proteinExistence type="predicted"/>
<evidence type="ECO:0000313" key="6">
    <source>
        <dbReference type="Proteomes" id="UP000256269"/>
    </source>
</evidence>
<comment type="caution">
    <text evidence="5">The sequence shown here is derived from an EMBL/GenBank/DDBJ whole genome shotgun (WGS) entry which is preliminary data.</text>
</comment>
<sequence>MLAVNRRRRSSVFPAHGFRNGRTGDYPQGTDMSGWIPKLAALAAIAALTSGCAQVVAGTGAVERSDPGQVAGLAVTTGDSGPRPGATDAGLPVVGTDGSAVDKIAENAVADVQSFWQKELPADFGKDFAPVKQLVSYDSNGPARKVCNSSTAGLVNAFYCAADDDIAWDRGQLLPQLDDSFGPMAIVAVLAHELGHAVQFRLGSVTQATPTIVKEQQADCFAGTFIRSVAEGSSPHFQVSTGPGLNQIMATLFFVRDSAGSSAQASSAHGDAFDRVTAFQLGFADGAKRCAQIDAHEVQGRITEQQFSPDDVDRGLGKGNLRVTDQSALRDLQTTLRSAFDQTGAQPPTIVAGQRACPDAKPTSPAAYCPSTNQITLDTTNLARIGTPPQQGTKGGIGDFAAFAEIASRFALAVEHATGHAVDRASTGQLTACLTGMWAGTITPAHQGALQLSPGDLDEAVAEMLNGSSLIAADVNGAAVPSGFTRVEAFRDGFTSTGPAICVSKYGA</sequence>
<accession>A0A3E0I5J7</accession>
<dbReference type="PANTHER" id="PTHR30168:SF0">
    <property type="entry name" value="INNER MEMBRANE PROTEIN"/>
    <property type="match status" value="1"/>
</dbReference>
<dbReference type="Pfam" id="PF04228">
    <property type="entry name" value="Zn_peptidase"/>
    <property type="match status" value="1"/>
</dbReference>
<organism evidence="5 6">
    <name type="scientific">Kutzneria buriramensis</name>
    <dbReference type="NCBI Taxonomy" id="1045776"/>
    <lineage>
        <taxon>Bacteria</taxon>
        <taxon>Bacillati</taxon>
        <taxon>Actinomycetota</taxon>
        <taxon>Actinomycetes</taxon>
        <taxon>Pseudonocardiales</taxon>
        <taxon>Pseudonocardiaceae</taxon>
        <taxon>Kutzneria</taxon>
    </lineage>
</organism>
<keyword evidence="5" id="KW-0482">Metalloprotease</keyword>
<evidence type="ECO:0000256" key="3">
    <source>
        <dbReference type="ARBA" id="ARBA00022989"/>
    </source>
</evidence>
<protein>
    <submittedName>
        <fullName evidence="5">Putative metalloprotease</fullName>
    </submittedName>
</protein>
<dbReference type="GO" id="GO:0016020">
    <property type="term" value="C:membrane"/>
    <property type="evidence" value="ECO:0007669"/>
    <property type="project" value="UniProtKB-SubCell"/>
</dbReference>
<reference evidence="5 6" key="1">
    <citation type="submission" date="2018-08" db="EMBL/GenBank/DDBJ databases">
        <title>Genomic Encyclopedia of Archaeal and Bacterial Type Strains, Phase II (KMG-II): from individual species to whole genera.</title>
        <authorList>
            <person name="Goeker M."/>
        </authorList>
    </citation>
    <scope>NUCLEOTIDE SEQUENCE [LARGE SCALE GENOMIC DNA]</scope>
    <source>
        <strain evidence="5 6">DSM 45791</strain>
    </source>
</reference>
<evidence type="ECO:0000256" key="1">
    <source>
        <dbReference type="ARBA" id="ARBA00004167"/>
    </source>
</evidence>
<dbReference type="SUPFAM" id="SSF55486">
    <property type="entry name" value="Metalloproteases ('zincins'), catalytic domain"/>
    <property type="match status" value="1"/>
</dbReference>
<keyword evidence="5" id="KW-0645">Protease</keyword>
<keyword evidence="2" id="KW-0812">Transmembrane</keyword>